<name>A0ACA9S0P9_9GLOM</name>
<dbReference type="EMBL" id="CAJVQC010079432">
    <property type="protein sequence ID" value="CAG8817118.1"/>
    <property type="molecule type" value="Genomic_DNA"/>
</dbReference>
<dbReference type="Proteomes" id="UP000789920">
    <property type="component" value="Unassembled WGS sequence"/>
</dbReference>
<reference evidence="1" key="1">
    <citation type="submission" date="2021-06" db="EMBL/GenBank/DDBJ databases">
        <authorList>
            <person name="Kallberg Y."/>
            <person name="Tangrot J."/>
            <person name="Rosling A."/>
        </authorList>
    </citation>
    <scope>NUCLEOTIDE SEQUENCE</scope>
    <source>
        <strain evidence="1">MA461A</strain>
    </source>
</reference>
<accession>A0ACA9S0P9</accession>
<proteinExistence type="predicted"/>
<evidence type="ECO:0000313" key="1">
    <source>
        <dbReference type="EMBL" id="CAG8817118.1"/>
    </source>
</evidence>
<evidence type="ECO:0000313" key="2">
    <source>
        <dbReference type="Proteomes" id="UP000789920"/>
    </source>
</evidence>
<organism evidence="1 2">
    <name type="scientific">Racocetra persica</name>
    <dbReference type="NCBI Taxonomy" id="160502"/>
    <lineage>
        <taxon>Eukaryota</taxon>
        <taxon>Fungi</taxon>
        <taxon>Fungi incertae sedis</taxon>
        <taxon>Mucoromycota</taxon>
        <taxon>Glomeromycotina</taxon>
        <taxon>Glomeromycetes</taxon>
        <taxon>Diversisporales</taxon>
        <taxon>Gigasporaceae</taxon>
        <taxon>Racocetra</taxon>
    </lineage>
</organism>
<comment type="caution">
    <text evidence="1">The sequence shown here is derived from an EMBL/GenBank/DDBJ whole genome shotgun (WGS) entry which is preliminary data.</text>
</comment>
<protein>
    <submittedName>
        <fullName evidence="1">29113_t:CDS:1</fullName>
    </submittedName>
</protein>
<feature type="non-terminal residue" evidence="1">
    <location>
        <position position="1"/>
    </location>
</feature>
<gene>
    <name evidence="1" type="ORF">RPERSI_LOCUS24607</name>
</gene>
<keyword evidence="2" id="KW-1185">Reference proteome</keyword>
<sequence length="46" mass="5307">STRWFLEVVLIDATYKTNVYKLLFINFVGIRKLGVNKLQTFSIASV</sequence>